<organism evidence="3">
    <name type="scientific">uncultured Paludibacter sp</name>
    <dbReference type="NCBI Taxonomy" id="497635"/>
    <lineage>
        <taxon>Bacteria</taxon>
        <taxon>Pseudomonadati</taxon>
        <taxon>Bacteroidota</taxon>
        <taxon>Bacteroidia</taxon>
        <taxon>Bacteroidales</taxon>
        <taxon>Paludibacteraceae</taxon>
        <taxon>Paludibacter</taxon>
        <taxon>environmental samples</taxon>
    </lineage>
</organism>
<dbReference type="SUPFAM" id="SSF81901">
    <property type="entry name" value="HCP-like"/>
    <property type="match status" value="1"/>
</dbReference>
<dbReference type="InterPro" id="IPR011990">
    <property type="entry name" value="TPR-like_helical_dom_sf"/>
</dbReference>
<evidence type="ECO:0000256" key="1">
    <source>
        <dbReference type="PROSITE-ProRule" id="PRU00339"/>
    </source>
</evidence>
<keyword evidence="2" id="KW-0732">Signal</keyword>
<evidence type="ECO:0000256" key="2">
    <source>
        <dbReference type="SAM" id="SignalP"/>
    </source>
</evidence>
<feature type="repeat" description="TPR" evidence="1">
    <location>
        <begin position="47"/>
        <end position="80"/>
    </location>
</feature>
<evidence type="ECO:0000313" key="3">
    <source>
        <dbReference type="EMBL" id="VBB46422.1"/>
    </source>
</evidence>
<dbReference type="SMART" id="SM00028">
    <property type="entry name" value="TPR"/>
    <property type="match status" value="7"/>
</dbReference>
<evidence type="ECO:0008006" key="4">
    <source>
        <dbReference type="Google" id="ProtNLM"/>
    </source>
</evidence>
<feature type="chain" id="PRO_5025031406" description="Tetratricopeptide TPR_1 repeat-containing protein" evidence="2">
    <location>
        <begin position="20"/>
        <end position="523"/>
    </location>
</feature>
<dbReference type="GO" id="GO:0051301">
    <property type="term" value="P:cell division"/>
    <property type="evidence" value="ECO:0007669"/>
    <property type="project" value="TreeGrafter"/>
</dbReference>
<dbReference type="SUPFAM" id="SSF48452">
    <property type="entry name" value="TPR-like"/>
    <property type="match status" value="2"/>
</dbReference>
<protein>
    <recommendedName>
        <fullName evidence="4">Tetratricopeptide TPR_1 repeat-containing protein</fullName>
    </recommendedName>
</protein>
<dbReference type="Pfam" id="PF13181">
    <property type="entry name" value="TPR_8"/>
    <property type="match status" value="2"/>
</dbReference>
<feature type="signal peptide" evidence="2">
    <location>
        <begin position="1"/>
        <end position="19"/>
    </location>
</feature>
<feature type="repeat" description="TPR" evidence="1">
    <location>
        <begin position="472"/>
        <end position="505"/>
    </location>
</feature>
<gene>
    <name evidence="3" type="ORF">TRIP_D390061</name>
</gene>
<dbReference type="PANTHER" id="PTHR12558:SF44">
    <property type="entry name" value="TETRATRICOPEPTIDE REPEAT-CONTAINING PROTEIN"/>
    <property type="match status" value="1"/>
</dbReference>
<dbReference type="Gene3D" id="1.25.40.10">
    <property type="entry name" value="Tetratricopeptide repeat domain"/>
    <property type="match status" value="3"/>
</dbReference>
<dbReference type="PANTHER" id="PTHR12558">
    <property type="entry name" value="CELL DIVISION CYCLE 16,23,27"/>
    <property type="match status" value="1"/>
</dbReference>
<sequence length="523" mass="59284">MKKVLMFALLLGLVSFSYASNKMAIDYYAAGDYKTAKSYFLSGNMDAMDSYYLGMIYLKENKKDSAQYYFNKGLQVDPANAYNKVGLATINNDSKALDAIAKDKLYKKDVKMLIAIAEAYAINNNVSQSNAYVAKAKKADKKNPLSYIFEGDQLMAQKQTNEAASKYENAVYFDPNCKEALLKLSQIYENVRTSVAVEYLNKTITIDPQYAVGLSSLADLSYRKGFYPQALDAFNKYLNVVKPTSSDYERYAAILYFNKKYDQALDAISKAPNTFVMNRLKMYSQNELEKFTDALATGGNFFKMAKPGDVMIAQDYTTYADLLSKNKQYAEAASNYEKAYNLDTTKTSLLKDMAQAYNYAKDYAKATTCYKKLTTLPNASMVDVFSLGRTYYIAGNDTIVDKNTRTKYLLEADSTFTELTQKMPDNYMGYFWRARTNSALDPETSQGLAKPFYEKAAELMLPQKDEYKNELMEAYRYLGYYNYLKNDVPQAKMYFNKVLEINPADAVSLQAIQGLENAGKKKK</sequence>
<dbReference type="EMBL" id="UPXZ01000033">
    <property type="protein sequence ID" value="VBB46422.1"/>
    <property type="molecule type" value="Genomic_DNA"/>
</dbReference>
<keyword evidence="1" id="KW-0802">TPR repeat</keyword>
<dbReference type="InterPro" id="IPR019734">
    <property type="entry name" value="TPR_rpt"/>
</dbReference>
<accession>A0A653AEG6</accession>
<proteinExistence type="predicted"/>
<reference evidence="3" key="1">
    <citation type="submission" date="2018-07" db="EMBL/GenBank/DDBJ databases">
        <authorList>
            <consortium name="Genoscope - CEA"/>
            <person name="William W."/>
        </authorList>
    </citation>
    <scope>NUCLEOTIDE SEQUENCE</scope>
    <source>
        <strain evidence="3">IK1</strain>
    </source>
</reference>
<name>A0A653AEG6_9BACT</name>
<dbReference type="AlphaFoldDB" id="A0A653AEG6"/>
<dbReference type="PROSITE" id="PS50005">
    <property type="entry name" value="TPR"/>
    <property type="match status" value="2"/>
</dbReference>